<sequence>MSKAYATLNDLLARYEKQDIIDISYRDQEDRDQINEKAVNLAIEQASSEIDEYVGARYKLPLTSISPQIVQIACHIARYYMEKGERTKAAVMDYERSIERLEAVRNGEATLGLDANDETAELNEDGAVMKSGGTVWGRDDSKGFI</sequence>
<dbReference type="InterPro" id="IPR009752">
    <property type="entry name" value="Phage_Mu_GpJ"/>
</dbReference>
<protein>
    <recommendedName>
        <fullName evidence="3">DUF1320 domain-containing protein</fullName>
    </recommendedName>
</protein>
<dbReference type="Proteomes" id="UP000245217">
    <property type="component" value="Unassembled WGS sequence"/>
</dbReference>
<dbReference type="EMBL" id="QEWV01000003">
    <property type="protein sequence ID" value="PWD93022.1"/>
    <property type="molecule type" value="Genomic_DNA"/>
</dbReference>
<evidence type="ECO:0000313" key="1">
    <source>
        <dbReference type="EMBL" id="PWD93022.1"/>
    </source>
</evidence>
<reference evidence="2" key="1">
    <citation type="submission" date="2018-05" db="EMBL/GenBank/DDBJ databases">
        <title>Ignatzschineria dubaiensis sp. nov., isolated from necrotic foot tissues of dromedaries (Camelus dromedarius) and associated maggots in Dubai, United Arab Emirates.</title>
        <authorList>
            <person name="Tsang C.C."/>
            <person name="Tang J.Y.M."/>
            <person name="Fong J.Y.H."/>
            <person name="Kinne J."/>
            <person name="Lee H.H."/>
            <person name="Joseph M."/>
            <person name="Jose S."/>
            <person name="Schuster R.K."/>
            <person name="Tang Y."/>
            <person name="Sivakumar S."/>
            <person name="Chen J.H.K."/>
            <person name="Teng J.L.L."/>
            <person name="Lau S.K.P."/>
            <person name="Wernery U."/>
            <person name="Woo P.C.Y."/>
        </authorList>
    </citation>
    <scope>NUCLEOTIDE SEQUENCE [LARGE SCALE GENOMIC DNA]</scope>
    <source>
        <strain evidence="2">UAE-HKU58</strain>
    </source>
</reference>
<proteinExistence type="predicted"/>
<evidence type="ECO:0000313" key="2">
    <source>
        <dbReference type="Proteomes" id="UP000245217"/>
    </source>
</evidence>
<evidence type="ECO:0008006" key="3">
    <source>
        <dbReference type="Google" id="ProtNLM"/>
    </source>
</evidence>
<comment type="caution">
    <text evidence="1">The sequence shown here is derived from an EMBL/GenBank/DDBJ whole genome shotgun (WGS) entry which is preliminary data.</text>
</comment>
<gene>
    <name evidence="1" type="ORF">DC078_04180</name>
</gene>
<name>A0ABX5L2K3_9GAMM</name>
<organism evidence="1 2">
    <name type="scientific">Ignatzschineria cameli</name>
    <dbReference type="NCBI Taxonomy" id="2182793"/>
    <lineage>
        <taxon>Bacteria</taxon>
        <taxon>Pseudomonadati</taxon>
        <taxon>Pseudomonadota</taxon>
        <taxon>Gammaproteobacteria</taxon>
        <taxon>Cardiobacteriales</taxon>
        <taxon>Ignatzschineriaceae</taxon>
        <taxon>Ignatzschineria</taxon>
    </lineage>
</organism>
<dbReference type="Pfam" id="PF07030">
    <property type="entry name" value="Phage_Mu_Gp36"/>
    <property type="match status" value="1"/>
</dbReference>
<keyword evidence="2" id="KW-1185">Reference proteome</keyword>
<accession>A0ABX5L2K3</accession>
<dbReference type="RefSeq" id="WP_109201346.1">
    <property type="nucleotide sequence ID" value="NZ_QEWS01000003.1"/>
</dbReference>